<sequence length="73" mass="8469">MTLYGFLFCMLALLAAGCSSQDPSDLFATAQFEERQNNREHAMQLYEQIIKDHPQSEVAQRARQRLEELHGRK</sequence>
<accession>A0AA86N4A3</accession>
<proteinExistence type="predicted"/>
<name>A0AA86N4A3_9BACT</name>
<dbReference type="KEGG" id="nti:DNFV4_04619"/>
<dbReference type="InterPro" id="IPR011990">
    <property type="entry name" value="TPR-like_helical_dom_sf"/>
</dbReference>
<evidence type="ECO:0000313" key="3">
    <source>
        <dbReference type="Proteomes" id="UP001179121"/>
    </source>
</evidence>
<organism evidence="2 3">
    <name type="scientific">Nitrospira tepida</name>
    <dbReference type="NCBI Taxonomy" id="2973512"/>
    <lineage>
        <taxon>Bacteria</taxon>
        <taxon>Pseudomonadati</taxon>
        <taxon>Nitrospirota</taxon>
        <taxon>Nitrospiria</taxon>
        <taxon>Nitrospirales</taxon>
        <taxon>Nitrospiraceae</taxon>
        <taxon>Nitrospira</taxon>
    </lineage>
</organism>
<dbReference type="Gene3D" id="1.25.40.10">
    <property type="entry name" value="Tetratricopeptide repeat domain"/>
    <property type="match status" value="1"/>
</dbReference>
<dbReference type="Proteomes" id="UP001179121">
    <property type="component" value="Chromosome"/>
</dbReference>
<keyword evidence="1" id="KW-0732">Signal</keyword>
<protein>
    <recommendedName>
        <fullName evidence="4">Outer membrane lipoprotein BamD-like domain-containing protein</fullName>
    </recommendedName>
</protein>
<dbReference type="RefSeq" id="WP_289271582.1">
    <property type="nucleotide sequence ID" value="NZ_OX365700.1"/>
</dbReference>
<feature type="chain" id="PRO_5041657041" description="Outer membrane lipoprotein BamD-like domain-containing protein" evidence="1">
    <location>
        <begin position="21"/>
        <end position="73"/>
    </location>
</feature>
<feature type="signal peptide" evidence="1">
    <location>
        <begin position="1"/>
        <end position="20"/>
    </location>
</feature>
<evidence type="ECO:0008006" key="4">
    <source>
        <dbReference type="Google" id="ProtNLM"/>
    </source>
</evidence>
<keyword evidence="3" id="KW-1185">Reference proteome</keyword>
<evidence type="ECO:0000256" key="1">
    <source>
        <dbReference type="SAM" id="SignalP"/>
    </source>
</evidence>
<gene>
    <name evidence="2" type="ORF">DNFV4_04619</name>
</gene>
<evidence type="ECO:0000313" key="2">
    <source>
        <dbReference type="EMBL" id="CAI4034175.1"/>
    </source>
</evidence>
<dbReference type="EMBL" id="OX365700">
    <property type="protein sequence ID" value="CAI4034175.1"/>
    <property type="molecule type" value="Genomic_DNA"/>
</dbReference>
<reference evidence="2" key="1">
    <citation type="submission" date="2022-10" db="EMBL/GenBank/DDBJ databases">
        <authorList>
            <person name="Koch H."/>
        </authorList>
    </citation>
    <scope>NUCLEOTIDE SEQUENCE</scope>
    <source>
        <strain evidence="2">DNF</strain>
    </source>
</reference>
<dbReference type="AlphaFoldDB" id="A0AA86N4A3"/>